<dbReference type="Proteomes" id="UP000027138">
    <property type="component" value="Unassembled WGS sequence"/>
</dbReference>
<keyword evidence="2" id="KW-1185">Reference proteome</keyword>
<name>A0A067KIG3_JATCU</name>
<evidence type="ECO:0000313" key="2">
    <source>
        <dbReference type="Proteomes" id="UP000027138"/>
    </source>
</evidence>
<sequence>MLAHQPAKLALVLDDDLHAWVEDHPRPILDFVTADNILSSPLPLSFSFSGQIRMIDDKEEAVNAIRAKGLLLSANSSLMWTPGENSSDLMAFFVETNFLATMHGGHLRQLVGLVRGLKR</sequence>
<reference evidence="1 2" key="1">
    <citation type="journal article" date="2014" name="PLoS ONE">
        <title>Global Analysis of Gene Expression Profiles in Physic Nut (Jatropha curcas L.) Seedlings Exposed to Salt Stress.</title>
        <authorList>
            <person name="Zhang L."/>
            <person name="Zhang C."/>
            <person name="Wu P."/>
            <person name="Chen Y."/>
            <person name="Li M."/>
            <person name="Jiang H."/>
            <person name="Wu G."/>
        </authorList>
    </citation>
    <scope>NUCLEOTIDE SEQUENCE [LARGE SCALE GENOMIC DNA]</scope>
    <source>
        <strain evidence="2">cv. GZQX0401</strain>
        <tissue evidence="1">Young leaves</tissue>
    </source>
</reference>
<gene>
    <name evidence="1" type="ORF">JCGZ_09987</name>
</gene>
<organism evidence="1 2">
    <name type="scientific">Jatropha curcas</name>
    <name type="common">Barbados nut</name>
    <dbReference type="NCBI Taxonomy" id="180498"/>
    <lineage>
        <taxon>Eukaryota</taxon>
        <taxon>Viridiplantae</taxon>
        <taxon>Streptophyta</taxon>
        <taxon>Embryophyta</taxon>
        <taxon>Tracheophyta</taxon>
        <taxon>Spermatophyta</taxon>
        <taxon>Magnoliopsida</taxon>
        <taxon>eudicotyledons</taxon>
        <taxon>Gunneridae</taxon>
        <taxon>Pentapetalae</taxon>
        <taxon>rosids</taxon>
        <taxon>fabids</taxon>
        <taxon>Malpighiales</taxon>
        <taxon>Euphorbiaceae</taxon>
        <taxon>Crotonoideae</taxon>
        <taxon>Jatropheae</taxon>
        <taxon>Jatropha</taxon>
    </lineage>
</organism>
<dbReference type="EMBL" id="KK914457">
    <property type="protein sequence ID" value="KDP36021.1"/>
    <property type="molecule type" value="Genomic_DNA"/>
</dbReference>
<dbReference type="AlphaFoldDB" id="A0A067KIG3"/>
<protein>
    <submittedName>
        <fullName evidence="1">Uncharacterized protein</fullName>
    </submittedName>
</protein>
<evidence type="ECO:0000313" key="1">
    <source>
        <dbReference type="EMBL" id="KDP36021.1"/>
    </source>
</evidence>
<accession>A0A067KIG3</accession>
<proteinExistence type="predicted"/>